<comment type="caution">
    <text evidence="1">The sequence shown here is derived from an EMBL/GenBank/DDBJ whole genome shotgun (WGS) entry which is preliminary data.</text>
</comment>
<dbReference type="EMBL" id="VTPC01091195">
    <property type="protein sequence ID" value="KAF2879284.1"/>
    <property type="molecule type" value="Genomic_DNA"/>
</dbReference>
<gene>
    <name evidence="1" type="ORF">ILUMI_26890</name>
</gene>
<dbReference type="AlphaFoldDB" id="A0A8K0FYQ4"/>
<evidence type="ECO:0000313" key="1">
    <source>
        <dbReference type="EMBL" id="KAF2879284.1"/>
    </source>
</evidence>
<organism evidence="1 2">
    <name type="scientific">Ignelater luminosus</name>
    <name type="common">Cucubano</name>
    <name type="synonym">Pyrophorus luminosus</name>
    <dbReference type="NCBI Taxonomy" id="2038154"/>
    <lineage>
        <taxon>Eukaryota</taxon>
        <taxon>Metazoa</taxon>
        <taxon>Ecdysozoa</taxon>
        <taxon>Arthropoda</taxon>
        <taxon>Hexapoda</taxon>
        <taxon>Insecta</taxon>
        <taxon>Pterygota</taxon>
        <taxon>Neoptera</taxon>
        <taxon>Endopterygota</taxon>
        <taxon>Coleoptera</taxon>
        <taxon>Polyphaga</taxon>
        <taxon>Elateriformia</taxon>
        <taxon>Elateroidea</taxon>
        <taxon>Elateridae</taxon>
        <taxon>Agrypninae</taxon>
        <taxon>Pyrophorini</taxon>
        <taxon>Ignelater</taxon>
    </lineage>
</organism>
<evidence type="ECO:0000313" key="2">
    <source>
        <dbReference type="Proteomes" id="UP000801492"/>
    </source>
</evidence>
<keyword evidence="2" id="KW-1185">Reference proteome</keyword>
<evidence type="ECO:0008006" key="3">
    <source>
        <dbReference type="Google" id="ProtNLM"/>
    </source>
</evidence>
<dbReference type="OrthoDB" id="6729311at2759"/>
<reference evidence="1" key="1">
    <citation type="submission" date="2019-08" db="EMBL/GenBank/DDBJ databases">
        <title>The genome of the North American firefly Photinus pyralis.</title>
        <authorList>
            <consortium name="Photinus pyralis genome working group"/>
            <person name="Fallon T.R."/>
            <person name="Sander Lower S.E."/>
            <person name="Weng J.-K."/>
        </authorList>
    </citation>
    <scope>NUCLEOTIDE SEQUENCE</scope>
    <source>
        <strain evidence="1">TRF0915ILg1</strain>
        <tissue evidence="1">Whole body</tissue>
    </source>
</reference>
<protein>
    <recommendedName>
        <fullName evidence="3">HTH psq-type domain-containing protein</fullName>
    </recommendedName>
</protein>
<accession>A0A8K0FYQ4</accession>
<proteinExistence type="predicted"/>
<dbReference type="Proteomes" id="UP000801492">
    <property type="component" value="Unassembled WGS sequence"/>
</dbReference>
<sequence>MPRSKSGIKRPAANIENLICAANKCLSGEILIREAAKRYNISKTILIKNVKSYKGSRTVVSEYTANKSTKQVFINAKGASLKTSPLTAACHHYGLTKREVRDLAYQFAVANGKTQLVE</sequence>
<name>A0A8K0FYQ4_IGNLU</name>